<gene>
    <name evidence="3" type="ORF">H8R02_22380</name>
</gene>
<proteinExistence type="predicted"/>
<keyword evidence="3" id="KW-0255">Endonuclease</keyword>
<dbReference type="SUPFAM" id="SSF52980">
    <property type="entry name" value="Restriction endonuclease-like"/>
    <property type="match status" value="1"/>
</dbReference>
<dbReference type="GO" id="GO:0009307">
    <property type="term" value="P:DNA restriction-modification system"/>
    <property type="evidence" value="ECO:0007669"/>
    <property type="project" value="InterPro"/>
</dbReference>
<keyword evidence="3" id="KW-0378">Hydrolase</keyword>
<dbReference type="InterPro" id="IPR052906">
    <property type="entry name" value="Type_IV_Methyl-Rstrct_Enzyme"/>
</dbReference>
<dbReference type="PANTHER" id="PTHR30015:SF7">
    <property type="entry name" value="TYPE IV METHYL-DIRECTED RESTRICTION ENZYME ECOKMRR"/>
    <property type="match status" value="1"/>
</dbReference>
<keyword evidence="4" id="KW-1185">Reference proteome</keyword>
<organism evidence="3 4">
    <name type="scientific">Ramlibacter albus</name>
    <dbReference type="NCBI Taxonomy" id="2079448"/>
    <lineage>
        <taxon>Bacteria</taxon>
        <taxon>Pseudomonadati</taxon>
        <taxon>Pseudomonadota</taxon>
        <taxon>Betaproteobacteria</taxon>
        <taxon>Burkholderiales</taxon>
        <taxon>Comamonadaceae</taxon>
        <taxon>Ramlibacter</taxon>
    </lineage>
</organism>
<protein>
    <submittedName>
        <fullName evidence="3">Restriction endonuclease</fullName>
    </submittedName>
</protein>
<feature type="transmembrane region" description="Helical" evidence="1">
    <location>
        <begin position="60"/>
        <end position="85"/>
    </location>
</feature>
<feature type="domain" description="Restriction endonuclease type IV Mrr" evidence="2">
    <location>
        <begin position="108"/>
        <end position="217"/>
    </location>
</feature>
<evidence type="ECO:0000256" key="1">
    <source>
        <dbReference type="SAM" id="Phobius"/>
    </source>
</evidence>
<dbReference type="AlphaFoldDB" id="A0A923MCX0"/>
<dbReference type="PANTHER" id="PTHR30015">
    <property type="entry name" value="MRR RESTRICTION SYSTEM PROTEIN"/>
    <property type="match status" value="1"/>
</dbReference>
<keyword evidence="1" id="KW-0472">Membrane</keyword>
<keyword evidence="1" id="KW-1133">Transmembrane helix</keyword>
<evidence type="ECO:0000313" key="3">
    <source>
        <dbReference type="EMBL" id="MBC5767231.1"/>
    </source>
</evidence>
<dbReference type="RefSeq" id="WP_187083712.1">
    <property type="nucleotide sequence ID" value="NZ_JACORU010000009.1"/>
</dbReference>
<keyword evidence="3" id="KW-0540">Nuclease</keyword>
<reference evidence="3" key="1">
    <citation type="submission" date="2020-08" db="EMBL/GenBank/DDBJ databases">
        <title>Ramlibacter sp. GTP1 16S ribosomal RNA gene genome sequencing and assembly.</title>
        <authorList>
            <person name="Kang M."/>
        </authorList>
    </citation>
    <scope>NUCLEOTIDE SEQUENCE</scope>
    <source>
        <strain evidence="3">GTP1</strain>
    </source>
</reference>
<evidence type="ECO:0000313" key="4">
    <source>
        <dbReference type="Proteomes" id="UP000596827"/>
    </source>
</evidence>
<sequence>MGRRKNGAADALFELFALLPWWVGVVAAIVSYLVLHKIAGMPIGKGATPAELSGLLQRSVFAGLATVGQYIVPLICIGGAIASFFGRRKRGQLVTDVASKPDASALNGISWREFELLVGEAFRLRGYTVDEIGGGGADGGVDLVLHKGGHTFFVQCKQWKTSVVGVEVVRELFGVMAARKADGGFVVTSGRFTPAAKDFAQGKRLHLMDGEELHQMLRSVRGVQPGAARSVEPPSCPRCGESMILRTTYRGANVGSKF</sequence>
<dbReference type="InterPro" id="IPR011856">
    <property type="entry name" value="tRNA_endonuc-like_dom_sf"/>
</dbReference>
<dbReference type="InterPro" id="IPR007560">
    <property type="entry name" value="Restrct_endonuc_IV_Mrr"/>
</dbReference>
<dbReference type="GO" id="GO:0003677">
    <property type="term" value="F:DNA binding"/>
    <property type="evidence" value="ECO:0007669"/>
    <property type="project" value="InterPro"/>
</dbReference>
<dbReference type="GO" id="GO:0015666">
    <property type="term" value="F:restriction endodeoxyribonuclease activity"/>
    <property type="evidence" value="ECO:0007669"/>
    <property type="project" value="TreeGrafter"/>
</dbReference>
<dbReference type="EMBL" id="JACORU010000009">
    <property type="protein sequence ID" value="MBC5767231.1"/>
    <property type="molecule type" value="Genomic_DNA"/>
</dbReference>
<evidence type="ECO:0000259" key="2">
    <source>
        <dbReference type="Pfam" id="PF04471"/>
    </source>
</evidence>
<keyword evidence="1" id="KW-0812">Transmembrane</keyword>
<accession>A0A923MCX0</accession>
<dbReference type="Gene3D" id="3.40.1350.10">
    <property type="match status" value="1"/>
</dbReference>
<comment type="caution">
    <text evidence="3">The sequence shown here is derived from an EMBL/GenBank/DDBJ whole genome shotgun (WGS) entry which is preliminary data.</text>
</comment>
<feature type="transmembrane region" description="Helical" evidence="1">
    <location>
        <begin position="12"/>
        <end position="35"/>
    </location>
</feature>
<dbReference type="Proteomes" id="UP000596827">
    <property type="component" value="Unassembled WGS sequence"/>
</dbReference>
<dbReference type="Pfam" id="PF04471">
    <property type="entry name" value="Mrr_cat"/>
    <property type="match status" value="1"/>
</dbReference>
<dbReference type="InterPro" id="IPR011335">
    <property type="entry name" value="Restrct_endonuc-II-like"/>
</dbReference>
<name>A0A923MCX0_9BURK</name>